<name>A0A6L5XNL1_9BACT</name>
<dbReference type="EMBL" id="VUMH01000015">
    <property type="protein sequence ID" value="MSS28838.1"/>
    <property type="molecule type" value="Genomic_DNA"/>
</dbReference>
<dbReference type="NCBIfam" id="TIGR00976">
    <property type="entry name" value="CocE_NonD"/>
    <property type="match status" value="1"/>
</dbReference>
<reference evidence="3 4" key="1">
    <citation type="submission" date="2019-09" db="EMBL/GenBank/DDBJ databases">
        <title>In-depth cultivation of the pig gut microbiome towards novel bacterial diversity and tailored functional studies.</title>
        <authorList>
            <person name="Wylensek D."/>
            <person name="Hitch T.C.A."/>
            <person name="Clavel T."/>
        </authorList>
    </citation>
    <scope>NUCLEOTIDE SEQUENCE [LARGE SCALE GENOMIC DNA]</scope>
    <source>
        <strain evidence="3 4">PG-178-WT-4</strain>
    </source>
</reference>
<dbReference type="InterPro" id="IPR005674">
    <property type="entry name" value="CocE/Ser_esterase"/>
</dbReference>
<organism evidence="3 4">
    <name type="scientific">Desulfovibrio porci</name>
    <dbReference type="NCBI Taxonomy" id="2605782"/>
    <lineage>
        <taxon>Bacteria</taxon>
        <taxon>Pseudomonadati</taxon>
        <taxon>Thermodesulfobacteriota</taxon>
        <taxon>Desulfovibrionia</taxon>
        <taxon>Desulfovibrionales</taxon>
        <taxon>Desulfovibrionaceae</taxon>
        <taxon>Desulfovibrio</taxon>
    </lineage>
</organism>
<comment type="caution">
    <text evidence="3">The sequence shown here is derived from an EMBL/GenBank/DDBJ whole genome shotgun (WGS) entry which is preliminary data.</text>
</comment>
<proteinExistence type="predicted"/>
<dbReference type="Pfam" id="PF08530">
    <property type="entry name" value="PepX_C"/>
    <property type="match status" value="1"/>
</dbReference>
<evidence type="ECO:0000259" key="2">
    <source>
        <dbReference type="SMART" id="SM00939"/>
    </source>
</evidence>
<dbReference type="RefSeq" id="WP_154512649.1">
    <property type="nucleotide sequence ID" value="NZ_VUMH01000015.1"/>
</dbReference>
<dbReference type="SUPFAM" id="SSF49785">
    <property type="entry name" value="Galactose-binding domain-like"/>
    <property type="match status" value="1"/>
</dbReference>
<keyword evidence="4" id="KW-1185">Reference proteome</keyword>
<feature type="domain" description="Xaa-Pro dipeptidyl-peptidase C-terminal" evidence="2">
    <location>
        <begin position="308"/>
        <end position="559"/>
    </location>
</feature>
<dbReference type="SMART" id="SM00939">
    <property type="entry name" value="PepX_C"/>
    <property type="match status" value="1"/>
</dbReference>
<dbReference type="Gene3D" id="2.60.120.260">
    <property type="entry name" value="Galactose-binding domain-like"/>
    <property type="match status" value="1"/>
</dbReference>
<dbReference type="GO" id="GO:0008239">
    <property type="term" value="F:dipeptidyl-peptidase activity"/>
    <property type="evidence" value="ECO:0007669"/>
    <property type="project" value="InterPro"/>
</dbReference>
<sequence length="570" mass="63661">MAAKRTSPRRRKTIASEYNLLVRKIPMRDGVRLHTRIYLPRETGRHNVILQRTPYDKDSVLKAPEESYFRADAVFIHQSCRGTGMSDGVFYPWQNEADDTEDTIRWIAGQKWFSGRLTLDGASYGGWLQWGAAARAPEALVGFTPAFAPADLYADVYPGGALLLHLYSGWGMSMHCAANLSNEHIPNWERLRLAENLPLKDIDLAATGEAVPFWRDWIENPRRNAYWAQFDVDWTRIAAPAYIVGGWFDHYCNAALENFTAMRERAGDPQARAFTRCLIGPWTHTGLANPELFGKETTPEAVAADRALRFKEGLMENPAVDPLPDEAPVTYYMLGAKKWRTAQTWPPENSAEEKYYLHSSGCANSVLGNGDLNLAPPADEQFDTCIYNPFQPVPTTGGGFLGGGKNGCLDQSELEKRLDILVFTSAPLDKDLEIAGRVRVVLWASSSAPDTDFCAKLVDVAPDGTALNLCDGIIRARFRNSDKVEELLEGGEICRYLIDCRHTANCFRAGHRLRLELSHSNFPRFDRNPNTGAKFGDNALMNLAKQVVYHDAARPSHLILPVLRQSLATL</sequence>
<dbReference type="InterPro" id="IPR029058">
    <property type="entry name" value="AB_hydrolase_fold"/>
</dbReference>
<accession>A0A6L5XNL1</accession>
<keyword evidence="1 3" id="KW-0378">Hydrolase</keyword>
<gene>
    <name evidence="3" type="ORF">FYJ44_12540</name>
</gene>
<dbReference type="AlphaFoldDB" id="A0A6L5XNL1"/>
<dbReference type="Pfam" id="PF02129">
    <property type="entry name" value="Peptidase_S15"/>
    <property type="match status" value="1"/>
</dbReference>
<protein>
    <submittedName>
        <fullName evidence="3">CocE/NonD family hydrolase</fullName>
    </submittedName>
</protein>
<dbReference type="Proteomes" id="UP000477488">
    <property type="component" value="Unassembled WGS sequence"/>
</dbReference>
<dbReference type="InterPro" id="IPR013736">
    <property type="entry name" value="Xaa-Pro_dipept_C"/>
</dbReference>
<evidence type="ECO:0000313" key="3">
    <source>
        <dbReference type="EMBL" id="MSS28838.1"/>
    </source>
</evidence>
<dbReference type="Gene3D" id="3.40.50.1820">
    <property type="entry name" value="alpha/beta hydrolase"/>
    <property type="match status" value="1"/>
</dbReference>
<evidence type="ECO:0000256" key="1">
    <source>
        <dbReference type="ARBA" id="ARBA00022801"/>
    </source>
</evidence>
<dbReference type="InterPro" id="IPR000383">
    <property type="entry name" value="Xaa-Pro-like_dom"/>
</dbReference>
<dbReference type="SUPFAM" id="SSF53474">
    <property type="entry name" value="alpha/beta-Hydrolases"/>
    <property type="match status" value="1"/>
</dbReference>
<evidence type="ECO:0000313" key="4">
    <source>
        <dbReference type="Proteomes" id="UP000477488"/>
    </source>
</evidence>
<dbReference type="Gene3D" id="1.10.3020.10">
    <property type="entry name" value="alpha-amino acid ester hydrolase ( Helical cap domain)"/>
    <property type="match status" value="1"/>
</dbReference>
<dbReference type="InterPro" id="IPR008979">
    <property type="entry name" value="Galactose-bd-like_sf"/>
</dbReference>